<dbReference type="RefSeq" id="XP_007831967.1">
    <property type="nucleotide sequence ID" value="XM_007833776.1"/>
</dbReference>
<dbReference type="HOGENOM" id="CLU_3125576_0_0_1"/>
<feature type="domain" description="6-phosphogluconate dehydrogenase NADP-binding" evidence="1">
    <location>
        <begin position="5"/>
        <end position="45"/>
    </location>
</feature>
<protein>
    <recommendedName>
        <fullName evidence="1">6-phosphogluconate dehydrogenase NADP-binding domain-containing protein</fullName>
    </recommendedName>
</protein>
<organism evidence="2 3">
    <name type="scientific">Pestalotiopsis fici (strain W106-1 / CGMCC3.15140)</name>
    <dbReference type="NCBI Taxonomy" id="1229662"/>
    <lineage>
        <taxon>Eukaryota</taxon>
        <taxon>Fungi</taxon>
        <taxon>Dikarya</taxon>
        <taxon>Ascomycota</taxon>
        <taxon>Pezizomycotina</taxon>
        <taxon>Sordariomycetes</taxon>
        <taxon>Xylariomycetidae</taxon>
        <taxon>Amphisphaeriales</taxon>
        <taxon>Sporocadaceae</taxon>
        <taxon>Pestalotiopsis</taxon>
    </lineage>
</organism>
<dbReference type="KEGG" id="pfy:PFICI_05195"/>
<accession>W3XBC2</accession>
<evidence type="ECO:0000313" key="3">
    <source>
        <dbReference type="Proteomes" id="UP000030651"/>
    </source>
</evidence>
<evidence type="ECO:0000259" key="1">
    <source>
        <dbReference type="Pfam" id="PF03446"/>
    </source>
</evidence>
<dbReference type="Proteomes" id="UP000030651">
    <property type="component" value="Unassembled WGS sequence"/>
</dbReference>
<reference evidence="3" key="1">
    <citation type="journal article" date="2015" name="BMC Genomics">
        <title>Genomic and transcriptomic analysis of the endophytic fungus Pestalotiopsis fici reveals its lifestyle and high potential for synthesis of natural products.</title>
        <authorList>
            <person name="Wang X."/>
            <person name="Zhang X."/>
            <person name="Liu L."/>
            <person name="Xiang M."/>
            <person name="Wang W."/>
            <person name="Sun X."/>
            <person name="Che Y."/>
            <person name="Guo L."/>
            <person name="Liu G."/>
            <person name="Guo L."/>
            <person name="Wang C."/>
            <person name="Yin W.B."/>
            <person name="Stadler M."/>
            <person name="Zhang X."/>
            <person name="Liu X."/>
        </authorList>
    </citation>
    <scope>NUCLEOTIDE SEQUENCE [LARGE SCALE GENOMIC DNA]</scope>
    <source>
        <strain evidence="3">W106-1 / CGMCC3.15140</strain>
    </source>
</reference>
<dbReference type="InParanoid" id="W3XBC2"/>
<dbReference type="GO" id="GO:0050661">
    <property type="term" value="F:NADP binding"/>
    <property type="evidence" value="ECO:0007669"/>
    <property type="project" value="InterPro"/>
</dbReference>
<dbReference type="GeneID" id="19270208"/>
<dbReference type="EMBL" id="KI912111">
    <property type="protein sequence ID" value="ETS83319.1"/>
    <property type="molecule type" value="Genomic_DNA"/>
</dbReference>
<keyword evidence="3" id="KW-1185">Reference proteome</keyword>
<sequence length="50" mass="5275">MAPQVFFIGLGNMGHGLQHCSKGQIGQAVAHLNRTQKRADDLSAKIGGSK</sequence>
<name>W3XBC2_PESFW</name>
<dbReference type="AlphaFoldDB" id="W3XBC2"/>
<proteinExistence type="predicted"/>
<gene>
    <name evidence="2" type="ORF">PFICI_05195</name>
</gene>
<dbReference type="InterPro" id="IPR006115">
    <property type="entry name" value="6PGDH_NADP-bd"/>
</dbReference>
<dbReference type="Pfam" id="PF03446">
    <property type="entry name" value="NAD_binding_2"/>
    <property type="match status" value="1"/>
</dbReference>
<evidence type="ECO:0000313" key="2">
    <source>
        <dbReference type="EMBL" id="ETS83319.1"/>
    </source>
</evidence>